<organism evidence="1 2">
    <name type="scientific">Chryseobacterium indologenes</name>
    <name type="common">Flavobacterium indologenes</name>
    <dbReference type="NCBI Taxonomy" id="253"/>
    <lineage>
        <taxon>Bacteria</taxon>
        <taxon>Pseudomonadati</taxon>
        <taxon>Bacteroidota</taxon>
        <taxon>Flavobacteriia</taxon>
        <taxon>Flavobacteriales</taxon>
        <taxon>Weeksellaceae</taxon>
        <taxon>Chryseobacterium group</taxon>
        <taxon>Chryseobacterium</taxon>
    </lineage>
</organism>
<protein>
    <submittedName>
        <fullName evidence="1">Uncharacterized protein</fullName>
    </submittedName>
</protein>
<gene>
    <name evidence="1" type="ORF">AOB46_16830</name>
</gene>
<proteinExistence type="predicted"/>
<name>A0A0N0IV01_CHRID</name>
<reference evidence="1 2" key="1">
    <citation type="journal article" date="2015" name="Genom Data">
        <title>Draft genome sequence of a multidrug-resistant Chryseobacterium indologenes isolate from Malaysia.</title>
        <authorList>
            <person name="Yu C.Y."/>
            <person name="Ang G.Y."/>
            <person name="Cheng H.J."/>
            <person name="Cheong Y.M."/>
            <person name="Yin W.F."/>
            <person name="Chan K.G."/>
        </authorList>
    </citation>
    <scope>NUCLEOTIDE SEQUENCE [LARGE SCALE GENOMIC DNA]</scope>
    <source>
        <strain evidence="1 2">CI_885</strain>
    </source>
</reference>
<comment type="caution">
    <text evidence="1">The sequence shown here is derived from an EMBL/GenBank/DDBJ whole genome shotgun (WGS) entry which is preliminary data.</text>
</comment>
<dbReference type="PATRIC" id="fig|253.9.peg.1302"/>
<dbReference type="AlphaFoldDB" id="A0A0N0IV01"/>
<dbReference type="Proteomes" id="UP000037953">
    <property type="component" value="Unassembled WGS sequence"/>
</dbReference>
<accession>A0A0N0IV01</accession>
<evidence type="ECO:0000313" key="2">
    <source>
        <dbReference type="Proteomes" id="UP000037953"/>
    </source>
</evidence>
<evidence type="ECO:0000313" key="1">
    <source>
        <dbReference type="EMBL" id="KPE50103.1"/>
    </source>
</evidence>
<reference evidence="2" key="2">
    <citation type="submission" date="2015-09" db="EMBL/GenBank/DDBJ databases">
        <title>Draft genome sequence of a multidrug-resistant Chryseobacterium indologenes isolate from Malaysia.</title>
        <authorList>
            <person name="Yu C.Y."/>
            <person name="Ang G.Y."/>
            <person name="Chan K.-G."/>
        </authorList>
    </citation>
    <scope>NUCLEOTIDE SEQUENCE [LARGE SCALE GENOMIC DNA]</scope>
    <source>
        <strain evidence="2">CI_885</strain>
    </source>
</reference>
<sequence length="180" mass="20909">MKIYLKQICMIGNIKYLLFFLLCFSCQNREKKTALGNELISENLPILLDNLDYFKTIDNPVVGVYQFVGEIKQDQSIVIKKFQEKYNLSNEKILNSSIKLEKIQKKINNYSVFLDTDNSFKKRKDTIKVSFVNFIISKNNQYASIEVVKSLGNGAKFEIYYFKQVNGKWIFDGKQLIAVG</sequence>
<dbReference type="EMBL" id="LJOD01000012">
    <property type="protein sequence ID" value="KPE50103.1"/>
    <property type="molecule type" value="Genomic_DNA"/>
</dbReference>